<gene>
    <name evidence="1" type="ORF">GSY63_17815</name>
</gene>
<organism evidence="1 2">
    <name type="scientific">Mucilaginibacter agri</name>
    <dbReference type="NCBI Taxonomy" id="2695265"/>
    <lineage>
        <taxon>Bacteria</taxon>
        <taxon>Pseudomonadati</taxon>
        <taxon>Bacteroidota</taxon>
        <taxon>Sphingobacteriia</taxon>
        <taxon>Sphingobacteriales</taxon>
        <taxon>Sphingobacteriaceae</taxon>
        <taxon>Mucilaginibacter</taxon>
    </lineage>
</organism>
<dbReference type="InterPro" id="IPR027417">
    <property type="entry name" value="P-loop_NTPase"/>
</dbReference>
<dbReference type="EMBL" id="WWEO01000044">
    <property type="protein sequence ID" value="NCD71229.1"/>
    <property type="molecule type" value="Genomic_DNA"/>
</dbReference>
<proteinExistence type="predicted"/>
<dbReference type="InterPro" id="IPR017026">
    <property type="entry name" value="ImuA"/>
</dbReference>
<keyword evidence="2" id="KW-1185">Reference proteome</keyword>
<comment type="caution">
    <text evidence="1">The sequence shown here is derived from an EMBL/GenBank/DDBJ whole genome shotgun (WGS) entry which is preliminary data.</text>
</comment>
<dbReference type="AlphaFoldDB" id="A0A966DW99"/>
<sequence length="245" mass="26797">MVDTQKKLISQLQKDILRWQGFTAPSGSSHDHIGLGEIEVAFPNGVFPKGTIHEFLTFEPEHTAAGSGFIGGLLKVLMGEGSACLWIGVARKLFPIAFGSFGIEPDRIIFLDLKNEKEVLWATEEALKCEGLAAVVAELREISFTQSRRLQLAVEKSKVTGFILRTDPLKLSTTACAARWQITPLSSLLEGAMPGVGFPRWNVELLKVRNGNPGSWTVEWNAGQFVIVAEERAVAELSHQTLKAG</sequence>
<dbReference type="SUPFAM" id="SSF52540">
    <property type="entry name" value="P-loop containing nucleoside triphosphate hydrolases"/>
    <property type="match status" value="1"/>
</dbReference>
<accession>A0A966DW99</accession>
<dbReference type="RefSeq" id="WP_166587198.1">
    <property type="nucleotide sequence ID" value="NZ_WWEO01000044.1"/>
</dbReference>
<evidence type="ECO:0000313" key="2">
    <source>
        <dbReference type="Proteomes" id="UP000638732"/>
    </source>
</evidence>
<evidence type="ECO:0000313" key="1">
    <source>
        <dbReference type="EMBL" id="NCD71229.1"/>
    </source>
</evidence>
<dbReference type="Proteomes" id="UP000638732">
    <property type="component" value="Unassembled WGS sequence"/>
</dbReference>
<name>A0A966DW99_9SPHI</name>
<dbReference type="PIRSF" id="PIRSF034285">
    <property type="entry name" value="UCP034285"/>
    <property type="match status" value="1"/>
</dbReference>
<reference evidence="1" key="1">
    <citation type="submission" date="2020-01" db="EMBL/GenBank/DDBJ databases">
        <authorList>
            <person name="Seo Y.L."/>
        </authorList>
    </citation>
    <scope>NUCLEOTIDE SEQUENCE</scope>
    <source>
        <strain evidence="1">R11</strain>
    </source>
</reference>
<protein>
    <submittedName>
        <fullName evidence="1">Error-prone repair protein ImuA</fullName>
    </submittedName>
</protein>
<dbReference type="Gene3D" id="3.40.50.300">
    <property type="entry name" value="P-loop containing nucleotide triphosphate hydrolases"/>
    <property type="match status" value="1"/>
</dbReference>
<reference evidence="1" key="2">
    <citation type="submission" date="2020-10" db="EMBL/GenBank/DDBJ databases">
        <title>Mucilaginibacter sp. nov., isolated from soil.</title>
        <authorList>
            <person name="Jeon C.O."/>
        </authorList>
    </citation>
    <scope>NUCLEOTIDE SEQUENCE</scope>
    <source>
        <strain evidence="1">R11</strain>
    </source>
</reference>